<dbReference type="AlphaFoldDB" id="A0A0C3QLY7"/>
<feature type="region of interest" description="Disordered" evidence="1">
    <location>
        <begin position="1"/>
        <end position="30"/>
    </location>
</feature>
<dbReference type="HOGENOM" id="CLU_2326502_0_0_1"/>
<feature type="non-terminal residue" evidence="2">
    <location>
        <position position="99"/>
    </location>
</feature>
<gene>
    <name evidence="2" type="ORF">M407DRAFT_243240</name>
</gene>
<dbReference type="Proteomes" id="UP000054248">
    <property type="component" value="Unassembled WGS sequence"/>
</dbReference>
<reference evidence="2 3" key="1">
    <citation type="submission" date="2014-04" db="EMBL/GenBank/DDBJ databases">
        <authorList>
            <consortium name="DOE Joint Genome Institute"/>
            <person name="Kuo A."/>
            <person name="Girlanda M."/>
            <person name="Perotto S."/>
            <person name="Kohler A."/>
            <person name="Nagy L.G."/>
            <person name="Floudas D."/>
            <person name="Copeland A."/>
            <person name="Barry K.W."/>
            <person name="Cichocki N."/>
            <person name="Veneault-Fourrey C."/>
            <person name="LaButti K."/>
            <person name="Lindquist E.A."/>
            <person name="Lipzen A."/>
            <person name="Lundell T."/>
            <person name="Morin E."/>
            <person name="Murat C."/>
            <person name="Sun H."/>
            <person name="Tunlid A."/>
            <person name="Henrissat B."/>
            <person name="Grigoriev I.V."/>
            <person name="Hibbett D.S."/>
            <person name="Martin F."/>
            <person name="Nordberg H.P."/>
            <person name="Cantor M.N."/>
            <person name="Hua S.X."/>
        </authorList>
    </citation>
    <scope>NUCLEOTIDE SEQUENCE [LARGE SCALE GENOMIC DNA]</scope>
    <source>
        <strain evidence="2 3">MUT 4182</strain>
    </source>
</reference>
<evidence type="ECO:0000313" key="3">
    <source>
        <dbReference type="Proteomes" id="UP000054248"/>
    </source>
</evidence>
<reference evidence="3" key="2">
    <citation type="submission" date="2015-01" db="EMBL/GenBank/DDBJ databases">
        <title>Evolutionary Origins and Diversification of the Mycorrhizal Mutualists.</title>
        <authorList>
            <consortium name="DOE Joint Genome Institute"/>
            <consortium name="Mycorrhizal Genomics Consortium"/>
            <person name="Kohler A."/>
            <person name="Kuo A."/>
            <person name="Nagy L.G."/>
            <person name="Floudas D."/>
            <person name="Copeland A."/>
            <person name="Barry K.W."/>
            <person name="Cichocki N."/>
            <person name="Veneault-Fourrey C."/>
            <person name="LaButti K."/>
            <person name="Lindquist E.A."/>
            <person name="Lipzen A."/>
            <person name="Lundell T."/>
            <person name="Morin E."/>
            <person name="Murat C."/>
            <person name="Riley R."/>
            <person name="Ohm R."/>
            <person name="Sun H."/>
            <person name="Tunlid A."/>
            <person name="Henrissat B."/>
            <person name="Grigoriev I.V."/>
            <person name="Hibbett D.S."/>
            <person name="Martin F."/>
        </authorList>
    </citation>
    <scope>NUCLEOTIDE SEQUENCE [LARGE SCALE GENOMIC DNA]</scope>
    <source>
        <strain evidence="3">MUT 4182</strain>
    </source>
</reference>
<feature type="compositionally biased region" description="Basic residues" evidence="1">
    <location>
        <begin position="1"/>
        <end position="12"/>
    </location>
</feature>
<keyword evidence="3" id="KW-1185">Reference proteome</keyword>
<evidence type="ECO:0000313" key="2">
    <source>
        <dbReference type="EMBL" id="KIO27764.1"/>
    </source>
</evidence>
<name>A0A0C3QLY7_9AGAM</name>
<evidence type="ECO:0000256" key="1">
    <source>
        <dbReference type="SAM" id="MobiDB-lite"/>
    </source>
</evidence>
<protein>
    <submittedName>
        <fullName evidence="2">Uncharacterized protein</fullName>
    </submittedName>
</protein>
<organism evidence="2 3">
    <name type="scientific">Tulasnella calospora MUT 4182</name>
    <dbReference type="NCBI Taxonomy" id="1051891"/>
    <lineage>
        <taxon>Eukaryota</taxon>
        <taxon>Fungi</taxon>
        <taxon>Dikarya</taxon>
        <taxon>Basidiomycota</taxon>
        <taxon>Agaricomycotina</taxon>
        <taxon>Agaricomycetes</taxon>
        <taxon>Cantharellales</taxon>
        <taxon>Tulasnellaceae</taxon>
        <taxon>Tulasnella</taxon>
    </lineage>
</organism>
<proteinExistence type="predicted"/>
<sequence length="99" mass="11425">MRRKVSRRKTFCRRPGFPERGTSSGPTVPAGPNYYGFSVARLNVRSCHIQGERDHDKRYLISFVPLFDPSRFKIDALMVPNTTVYHQWLMTLTTAKCCT</sequence>
<accession>A0A0C3QLY7</accession>
<dbReference type="EMBL" id="KN823003">
    <property type="protein sequence ID" value="KIO27764.1"/>
    <property type="molecule type" value="Genomic_DNA"/>
</dbReference>